<feature type="transmembrane region" description="Helical" evidence="1">
    <location>
        <begin position="12"/>
        <end position="34"/>
    </location>
</feature>
<organism evidence="2 4">
    <name type="scientific">Synchytrium endobioticum</name>
    <dbReference type="NCBI Taxonomy" id="286115"/>
    <lineage>
        <taxon>Eukaryota</taxon>
        <taxon>Fungi</taxon>
        <taxon>Fungi incertae sedis</taxon>
        <taxon>Chytridiomycota</taxon>
        <taxon>Chytridiomycota incertae sedis</taxon>
        <taxon>Chytridiomycetes</taxon>
        <taxon>Synchytriales</taxon>
        <taxon>Synchytriaceae</taxon>
        <taxon>Synchytrium</taxon>
    </lineage>
</organism>
<accession>A0A507D3M2</accession>
<dbReference type="EMBL" id="QEAM01000063">
    <property type="protein sequence ID" value="TPX47969.1"/>
    <property type="molecule type" value="Genomic_DNA"/>
</dbReference>
<dbReference type="OrthoDB" id="2145282at2759"/>
<keyword evidence="1" id="KW-1133">Transmembrane helix</keyword>
<dbReference type="VEuPathDB" id="FungiDB:SeMB42_g03872"/>
<dbReference type="Proteomes" id="UP000320475">
    <property type="component" value="Unassembled WGS sequence"/>
</dbReference>
<keyword evidence="4" id="KW-1185">Reference proteome</keyword>
<sequence length="304" mass="33208">MGRVLNGRGQNVHTALSGFVGTLFVIVMILYAGFRGSRAATQLPATFTTTTPPRSLPYEFMTRIFPDNVPSQTFEFPSLTVCPETPGTIITINQCYVKTTNGSIPCDAAGIYVQNTTNFDGVMKTCGVVNDAPGLVMSAGSEADVLYVAVQIANVSSGSPSGVLVNAHPAGLAGVHFDSYFAASAFTYTEVALMKIYRVDINQTVTVDYAAKPNYMHMNVPITTGNGSMPFELEFRYPKLEYTYERTFFPLDANNWLGEVGGVAALLLFLHRAVMQILVIAMCRTDRYSFTRVVGKNEEGFERF</sequence>
<dbReference type="EMBL" id="QEAN01000146">
    <property type="protein sequence ID" value="TPX45858.1"/>
    <property type="molecule type" value="Genomic_DNA"/>
</dbReference>
<evidence type="ECO:0000313" key="2">
    <source>
        <dbReference type="EMBL" id="TPX45858.1"/>
    </source>
</evidence>
<protein>
    <submittedName>
        <fullName evidence="2">Uncharacterized protein</fullName>
    </submittedName>
</protein>
<dbReference type="Proteomes" id="UP000317494">
    <property type="component" value="Unassembled WGS sequence"/>
</dbReference>
<reference evidence="4 5" key="1">
    <citation type="journal article" date="2019" name="Sci. Rep.">
        <title>Comparative genomics of chytrid fungi reveal insights into the obligate biotrophic and pathogenic lifestyle of Synchytrium endobioticum.</title>
        <authorList>
            <person name="van de Vossenberg B.T.L.H."/>
            <person name="Warris S."/>
            <person name="Nguyen H.D.T."/>
            <person name="van Gent-Pelzer M.P.E."/>
            <person name="Joly D.L."/>
            <person name="van de Geest H.C."/>
            <person name="Bonants P.J.M."/>
            <person name="Smith D.S."/>
            <person name="Levesque C.A."/>
            <person name="van der Lee T.A.J."/>
        </authorList>
    </citation>
    <scope>NUCLEOTIDE SEQUENCE [LARGE SCALE GENOMIC DNA]</scope>
    <source>
        <strain evidence="3 5">LEV6574</strain>
        <strain evidence="2 4">MB42</strain>
    </source>
</reference>
<name>A0A507D3M2_9FUNG</name>
<gene>
    <name evidence="3" type="ORF">SeLEV6574_g02323</name>
    <name evidence="2" type="ORF">SeMB42_g03872</name>
</gene>
<keyword evidence="1" id="KW-0472">Membrane</keyword>
<evidence type="ECO:0000256" key="1">
    <source>
        <dbReference type="SAM" id="Phobius"/>
    </source>
</evidence>
<comment type="caution">
    <text evidence="2">The sequence shown here is derived from an EMBL/GenBank/DDBJ whole genome shotgun (WGS) entry which is preliminary data.</text>
</comment>
<keyword evidence="1" id="KW-0812">Transmembrane</keyword>
<evidence type="ECO:0000313" key="3">
    <source>
        <dbReference type="EMBL" id="TPX47969.1"/>
    </source>
</evidence>
<dbReference type="AlphaFoldDB" id="A0A507D3M2"/>
<evidence type="ECO:0000313" key="5">
    <source>
        <dbReference type="Proteomes" id="UP000320475"/>
    </source>
</evidence>
<proteinExistence type="predicted"/>
<evidence type="ECO:0000313" key="4">
    <source>
        <dbReference type="Proteomes" id="UP000317494"/>
    </source>
</evidence>